<dbReference type="PANTHER" id="PTHR43876">
    <property type="entry name" value="UBIQUINONE BIOSYNTHESIS MONOOXYGENASE COQ6, MITOCHONDRIAL"/>
    <property type="match status" value="1"/>
</dbReference>
<comment type="pathway">
    <text evidence="2">Cofactor biosynthesis; ubiquinone biosynthesis.</text>
</comment>
<dbReference type="Gene3D" id="3.50.50.60">
    <property type="entry name" value="FAD/NAD(P)-binding domain"/>
    <property type="match status" value="2"/>
</dbReference>
<evidence type="ECO:0000256" key="1">
    <source>
        <dbReference type="ARBA" id="ARBA00001974"/>
    </source>
</evidence>
<dbReference type="SUPFAM" id="SSF51905">
    <property type="entry name" value="FAD/NAD(P)-binding domain"/>
    <property type="match status" value="1"/>
</dbReference>
<comment type="caution">
    <text evidence="9">The sequence shown here is derived from an EMBL/GenBank/DDBJ whole genome shotgun (WGS) entry which is preliminary data.</text>
</comment>
<protein>
    <submittedName>
        <fullName evidence="9">FAD-dependent 2-octaprenylphenol hydroxylase</fullName>
    </submittedName>
</protein>
<accession>A0A432WBG8</accession>
<proteinExistence type="inferred from homology"/>
<keyword evidence="5" id="KW-0274">FAD</keyword>
<name>A0A432WBG8_9GAMM</name>
<dbReference type="EMBL" id="PIPM01000013">
    <property type="protein sequence ID" value="RUO29098.1"/>
    <property type="molecule type" value="Genomic_DNA"/>
</dbReference>
<dbReference type="PANTHER" id="PTHR43876:SF7">
    <property type="entry name" value="UBIQUINONE BIOSYNTHESIS MONOOXYGENASE COQ6, MITOCHONDRIAL"/>
    <property type="match status" value="1"/>
</dbReference>
<dbReference type="NCBIfam" id="TIGR01988">
    <property type="entry name" value="Ubi-OHases"/>
    <property type="match status" value="1"/>
</dbReference>
<dbReference type="InterPro" id="IPR002938">
    <property type="entry name" value="FAD-bd"/>
</dbReference>
<keyword evidence="10" id="KW-1185">Reference proteome</keyword>
<dbReference type="Pfam" id="PF01494">
    <property type="entry name" value="FAD_binding_3"/>
    <property type="match status" value="1"/>
</dbReference>
<evidence type="ECO:0000256" key="6">
    <source>
        <dbReference type="ARBA" id="ARBA00023002"/>
    </source>
</evidence>
<dbReference type="GO" id="GO:0019168">
    <property type="term" value="F:2-polyprenylphenol 6-hydroxylase activity"/>
    <property type="evidence" value="ECO:0007669"/>
    <property type="project" value="TreeGrafter"/>
</dbReference>
<evidence type="ECO:0000313" key="10">
    <source>
        <dbReference type="Proteomes" id="UP000288405"/>
    </source>
</evidence>
<gene>
    <name evidence="9" type="ORF">CWE11_10075</name>
</gene>
<dbReference type="InterPro" id="IPR036188">
    <property type="entry name" value="FAD/NAD-bd_sf"/>
</dbReference>
<dbReference type="InterPro" id="IPR010971">
    <property type="entry name" value="UbiH/COQ6"/>
</dbReference>
<evidence type="ECO:0000256" key="2">
    <source>
        <dbReference type="ARBA" id="ARBA00004749"/>
    </source>
</evidence>
<reference evidence="9 10" key="1">
    <citation type="journal article" date="2011" name="Front. Microbiol.">
        <title>Genomic signatures of strain selection and enhancement in Bacillus atrophaeus var. globigii, a historical biowarfare simulant.</title>
        <authorList>
            <person name="Gibbons H.S."/>
            <person name="Broomall S.M."/>
            <person name="McNew L.A."/>
            <person name="Daligault H."/>
            <person name="Chapman C."/>
            <person name="Bruce D."/>
            <person name="Karavis M."/>
            <person name="Krepps M."/>
            <person name="McGregor P.A."/>
            <person name="Hong C."/>
            <person name="Park K.H."/>
            <person name="Akmal A."/>
            <person name="Feldman A."/>
            <person name="Lin J.S."/>
            <person name="Chang W.E."/>
            <person name="Higgs B.W."/>
            <person name="Demirev P."/>
            <person name="Lindquist J."/>
            <person name="Liem A."/>
            <person name="Fochler E."/>
            <person name="Read T.D."/>
            <person name="Tapia R."/>
            <person name="Johnson S."/>
            <person name="Bishop-Lilly K.A."/>
            <person name="Detter C."/>
            <person name="Han C."/>
            <person name="Sozhamannan S."/>
            <person name="Rosenzweig C.N."/>
            <person name="Skowronski E.W."/>
        </authorList>
    </citation>
    <scope>NUCLEOTIDE SEQUENCE [LARGE SCALE GENOMIC DNA]</scope>
    <source>
        <strain evidence="9 10">GYP-17</strain>
    </source>
</reference>
<organism evidence="9 10">
    <name type="scientific">Aliidiomarina sanyensis</name>
    <dbReference type="NCBI Taxonomy" id="1249555"/>
    <lineage>
        <taxon>Bacteria</taxon>
        <taxon>Pseudomonadati</taxon>
        <taxon>Pseudomonadota</taxon>
        <taxon>Gammaproteobacteria</taxon>
        <taxon>Alteromonadales</taxon>
        <taxon>Idiomarinaceae</taxon>
        <taxon>Aliidiomarina</taxon>
    </lineage>
</organism>
<evidence type="ECO:0000313" key="9">
    <source>
        <dbReference type="EMBL" id="RUO29098.1"/>
    </source>
</evidence>
<dbReference type="GO" id="GO:0071949">
    <property type="term" value="F:FAD binding"/>
    <property type="evidence" value="ECO:0007669"/>
    <property type="project" value="InterPro"/>
</dbReference>
<dbReference type="UniPathway" id="UPA00232"/>
<dbReference type="AlphaFoldDB" id="A0A432WBG8"/>
<evidence type="ECO:0000256" key="5">
    <source>
        <dbReference type="ARBA" id="ARBA00022827"/>
    </source>
</evidence>
<dbReference type="InterPro" id="IPR018168">
    <property type="entry name" value="Ubi_Hdrlase_CS"/>
</dbReference>
<sequence>MHAVARRVGTNMAVIRTQVTVVGGGMIGLAFATAMARRGREVVLIEKQPMQGQIPSTPSLRVSALNHAAEAWLRELGAWSRIPESRQGAYSGMHVWEYDSFGHIRFHAHDADMTHLGTIVENDVVAAALWQTAEEAGVRLYAETTVSEPEYHAHDVTLQLGNGDVVLSQLLVAADGAQSKLRAASGTPVTHRDYEQEGVVCTIRTEVPHGGIARQVFLGDGPLALLPMADPHECSIVWSTPILRARELVNLSETEFKQALHVASDNQLGTIERVSARVSFPLTMRYAEDWIHGRQVLMGDAAHTIHPLAGQGANLGLGDAFVLAERLGALGTLNGQWDEAELARALRGYSRARKAAAVRHIAVMEGFHQLFTQPNPLMRAARATGLALADKINPLKDFFLRQANHF</sequence>
<dbReference type="Proteomes" id="UP000288405">
    <property type="component" value="Unassembled WGS sequence"/>
</dbReference>
<evidence type="ECO:0000256" key="4">
    <source>
        <dbReference type="ARBA" id="ARBA00022630"/>
    </source>
</evidence>
<dbReference type="PROSITE" id="PS01304">
    <property type="entry name" value="UBIH"/>
    <property type="match status" value="1"/>
</dbReference>
<keyword evidence="4" id="KW-0285">Flavoprotein</keyword>
<feature type="domain" description="FAD-binding" evidence="8">
    <location>
        <begin position="16"/>
        <end position="356"/>
    </location>
</feature>
<evidence type="ECO:0000256" key="7">
    <source>
        <dbReference type="ARBA" id="ARBA00023033"/>
    </source>
</evidence>
<keyword evidence="7" id="KW-0503">Monooxygenase</keyword>
<evidence type="ECO:0000256" key="3">
    <source>
        <dbReference type="ARBA" id="ARBA00005349"/>
    </source>
</evidence>
<comment type="similarity">
    <text evidence="3">Belongs to the UbiH/COQ6 family.</text>
</comment>
<dbReference type="PRINTS" id="PR00420">
    <property type="entry name" value="RNGMNOXGNASE"/>
</dbReference>
<keyword evidence="6" id="KW-0560">Oxidoreductase</keyword>
<comment type="cofactor">
    <cofactor evidence="1">
        <name>FAD</name>
        <dbReference type="ChEBI" id="CHEBI:57692"/>
    </cofactor>
</comment>
<dbReference type="GO" id="GO:0006744">
    <property type="term" value="P:ubiquinone biosynthetic process"/>
    <property type="evidence" value="ECO:0007669"/>
    <property type="project" value="UniProtKB-UniPathway"/>
</dbReference>
<evidence type="ECO:0000259" key="8">
    <source>
        <dbReference type="Pfam" id="PF01494"/>
    </source>
</evidence>
<dbReference type="InterPro" id="IPR051205">
    <property type="entry name" value="UbiH/COQ6_monooxygenase"/>
</dbReference>